<evidence type="ECO:0000313" key="1">
    <source>
        <dbReference type="EMBL" id="MFD1055081.1"/>
    </source>
</evidence>
<accession>A0ABW3MWY9</accession>
<organism evidence="1 2">
    <name type="scientific">Terrabacter terrigena</name>
    <dbReference type="NCBI Taxonomy" id="574718"/>
    <lineage>
        <taxon>Bacteria</taxon>
        <taxon>Bacillati</taxon>
        <taxon>Actinomycetota</taxon>
        <taxon>Actinomycetes</taxon>
        <taxon>Micrococcales</taxon>
        <taxon>Intrasporangiaceae</taxon>
        <taxon>Terrabacter</taxon>
    </lineage>
</organism>
<dbReference type="EMBL" id="JBHTKH010000007">
    <property type="protein sequence ID" value="MFD1055081.1"/>
    <property type="molecule type" value="Genomic_DNA"/>
</dbReference>
<dbReference type="RefSeq" id="WP_386052983.1">
    <property type="nucleotide sequence ID" value="NZ_JBHTKH010000007.1"/>
</dbReference>
<keyword evidence="2" id="KW-1185">Reference proteome</keyword>
<name>A0ABW3MWY9_9MICO</name>
<gene>
    <name evidence="1" type="ORF">ACFQ2V_12265</name>
</gene>
<evidence type="ECO:0000313" key="2">
    <source>
        <dbReference type="Proteomes" id="UP001597046"/>
    </source>
</evidence>
<comment type="caution">
    <text evidence="1">The sequence shown here is derived from an EMBL/GenBank/DDBJ whole genome shotgun (WGS) entry which is preliminary data.</text>
</comment>
<dbReference type="Proteomes" id="UP001597046">
    <property type="component" value="Unassembled WGS sequence"/>
</dbReference>
<reference evidence="2" key="1">
    <citation type="journal article" date="2019" name="Int. J. Syst. Evol. Microbiol.">
        <title>The Global Catalogue of Microorganisms (GCM) 10K type strain sequencing project: providing services to taxonomists for standard genome sequencing and annotation.</title>
        <authorList>
            <consortium name="The Broad Institute Genomics Platform"/>
            <consortium name="The Broad Institute Genome Sequencing Center for Infectious Disease"/>
            <person name="Wu L."/>
            <person name="Ma J."/>
        </authorList>
    </citation>
    <scope>NUCLEOTIDE SEQUENCE [LARGE SCALE GENOMIC DNA]</scope>
    <source>
        <strain evidence="2">CCUG 57508</strain>
    </source>
</reference>
<evidence type="ECO:0008006" key="3">
    <source>
        <dbReference type="Google" id="ProtNLM"/>
    </source>
</evidence>
<protein>
    <recommendedName>
        <fullName evidence="3">RmlD-like substrate binding domain-containing protein</fullName>
    </recommendedName>
</protein>
<proteinExistence type="predicted"/>
<sequence length="46" mass="5316">MREVRETRHQFERPFVLDSTLTQRTFGLAPTPWDDALAATITARRG</sequence>